<accession>A0AA87CU14</accession>
<keyword evidence="3" id="KW-0281">Fimbrium</keyword>
<comment type="subcellular location">
    <subcellularLocation>
        <location evidence="1">Fimbrium</location>
    </subcellularLocation>
</comment>
<sequence>MPLKGVRIMRKQINWGYAAAFSVVLMFSGINSSIAAQNCVEGGDGQNHSAMRAMVDIKLSGAIKKNDEIARYTFVRESGRGGVAQCGPDSQVYAYATYGEGSGIIARYYGEIDGKPAYHVHAGGPVNIVYVLIESKSGLPFTNRPGQVLPVPEGALMPIDATVIFYAGKDNPTATSFDNSVIGAILIKRFDPGGGSTKVGYTYRLKGKVTSAPTSCEAKNTDLSFTLPRVPTTAFPSVGFPTTPSSVEEHINIVCTGNVSAKIKLIANNTASYNGKDAVIKIDNEGQGNNASGIGFVVKSPLNNDNVLVNQEFVKLADLEKGETRVPLKAEYYRYGNSVKAGKAEATAQFVLQFN</sequence>
<dbReference type="SUPFAM" id="SSF49401">
    <property type="entry name" value="Bacterial adhesins"/>
    <property type="match status" value="1"/>
</dbReference>
<organism evidence="5 6">
    <name type="scientific">Providencia stuartii ATCC 25827</name>
    <dbReference type="NCBI Taxonomy" id="471874"/>
    <lineage>
        <taxon>Bacteria</taxon>
        <taxon>Pseudomonadati</taxon>
        <taxon>Pseudomonadota</taxon>
        <taxon>Gammaproteobacteria</taxon>
        <taxon>Enterobacterales</taxon>
        <taxon>Morganellaceae</taxon>
        <taxon>Providencia</taxon>
    </lineage>
</organism>
<comment type="similarity">
    <text evidence="2">Belongs to the fimbrial protein family.</text>
</comment>
<dbReference type="Pfam" id="PF00419">
    <property type="entry name" value="Fimbrial"/>
    <property type="match status" value="1"/>
</dbReference>
<dbReference type="PANTHER" id="PTHR33420:SF14">
    <property type="entry name" value="TYPE 1 FIMBRIN D-MANNOSE SPECIFIC ADHESIN"/>
    <property type="match status" value="1"/>
</dbReference>
<dbReference type="InterPro" id="IPR000259">
    <property type="entry name" value="Adhesion_dom_fimbrial"/>
</dbReference>
<reference evidence="6" key="1">
    <citation type="submission" date="2008-04" db="EMBL/GenBank/DDBJ databases">
        <title>Draft genome sequence of Providencia stuartii (ATCC 25827).</title>
        <authorList>
            <person name="Sudarsanam P."/>
            <person name="Ley R."/>
            <person name="Guruge J."/>
            <person name="Turnbaugh P.J."/>
            <person name="Mahowald M."/>
            <person name="Liep D."/>
            <person name="Gordon J."/>
        </authorList>
    </citation>
    <scope>NUCLEOTIDE SEQUENCE [LARGE SCALE GENOMIC DNA]</scope>
    <source>
        <strain evidence="6">ATCC 25827</strain>
    </source>
</reference>
<evidence type="ECO:0000256" key="2">
    <source>
        <dbReference type="ARBA" id="ARBA00006671"/>
    </source>
</evidence>
<dbReference type="GO" id="GO:0043709">
    <property type="term" value="P:cell adhesion involved in single-species biofilm formation"/>
    <property type="evidence" value="ECO:0007669"/>
    <property type="project" value="TreeGrafter"/>
</dbReference>
<name>A0AA87CU14_PROST</name>
<dbReference type="Gene3D" id="2.60.40.1090">
    <property type="entry name" value="Fimbrial-type adhesion domain"/>
    <property type="match status" value="1"/>
</dbReference>
<dbReference type="InterPro" id="IPR050263">
    <property type="entry name" value="Bact_Fimbrial_Adh_Pro"/>
</dbReference>
<dbReference type="GO" id="GO:0009289">
    <property type="term" value="C:pilus"/>
    <property type="evidence" value="ECO:0007669"/>
    <property type="project" value="UniProtKB-SubCell"/>
</dbReference>
<dbReference type="InterPro" id="IPR036937">
    <property type="entry name" value="Adhesion_dom_fimbrial_sf"/>
</dbReference>
<dbReference type="AlphaFoldDB" id="A0AA87CU14"/>
<evidence type="ECO:0000259" key="4">
    <source>
        <dbReference type="Pfam" id="PF00419"/>
    </source>
</evidence>
<evidence type="ECO:0000256" key="1">
    <source>
        <dbReference type="ARBA" id="ARBA00004561"/>
    </source>
</evidence>
<comment type="caution">
    <text evidence="5">The sequence shown here is derived from an EMBL/GenBank/DDBJ whole genome shotgun (WGS) entry which is preliminary data.</text>
</comment>
<proteinExistence type="inferred from homology"/>
<dbReference type="EMBL" id="ABJD02000101">
    <property type="protein sequence ID" value="EDU60420.1"/>
    <property type="molecule type" value="Genomic_DNA"/>
</dbReference>
<feature type="domain" description="Fimbrial-type adhesion" evidence="4">
    <location>
        <begin position="205"/>
        <end position="354"/>
    </location>
</feature>
<evidence type="ECO:0000256" key="3">
    <source>
        <dbReference type="ARBA" id="ARBA00023263"/>
    </source>
</evidence>
<evidence type="ECO:0000313" key="5">
    <source>
        <dbReference type="EMBL" id="EDU60420.1"/>
    </source>
</evidence>
<evidence type="ECO:0000313" key="6">
    <source>
        <dbReference type="Proteomes" id="UP000004506"/>
    </source>
</evidence>
<protein>
    <submittedName>
        <fullName evidence="5">Fimbrial protein</fullName>
    </submittedName>
</protein>
<reference evidence="6" key="2">
    <citation type="submission" date="2008-04" db="EMBL/GenBank/DDBJ databases">
        <title>Draft genome sequence of Providencia stuartii(ATCC 25827).</title>
        <authorList>
            <person name="Sudarsanam P."/>
            <person name="Ley R."/>
            <person name="Guruge J."/>
            <person name="Turnbaugh P.J."/>
            <person name="Mahowald M."/>
            <person name="Liep D."/>
            <person name="Gordon J."/>
        </authorList>
    </citation>
    <scope>NUCLEOTIDE SEQUENCE [LARGE SCALE GENOMIC DNA]</scope>
    <source>
        <strain evidence="6">ATCC 25827</strain>
    </source>
</reference>
<gene>
    <name evidence="5" type="ORF">PROSTU_03627</name>
</gene>
<dbReference type="InterPro" id="IPR008966">
    <property type="entry name" value="Adhesion_dom_sf"/>
</dbReference>
<dbReference type="Proteomes" id="UP000004506">
    <property type="component" value="Unassembled WGS sequence"/>
</dbReference>
<reference evidence="5 6" key="3">
    <citation type="submission" date="2008-05" db="EMBL/GenBank/DDBJ databases">
        <authorList>
            <person name="Fulton L."/>
            <person name="Clifton S."/>
            <person name="Fulton B."/>
            <person name="Xu J."/>
            <person name="Minx P."/>
            <person name="Pepin K.H."/>
            <person name="Johnson M."/>
            <person name="Thiruvilangam P."/>
            <person name="Bhonagiri V."/>
            <person name="Nash W.E."/>
            <person name="Mardis E.R."/>
            <person name="Wilson R.K."/>
        </authorList>
    </citation>
    <scope>NUCLEOTIDE SEQUENCE [LARGE SCALE GENOMIC DNA]</scope>
    <source>
        <strain evidence="5 6">ATCC 25827</strain>
    </source>
</reference>
<dbReference type="PANTHER" id="PTHR33420">
    <property type="entry name" value="FIMBRIAL SUBUNIT ELFA-RELATED"/>
    <property type="match status" value="1"/>
</dbReference>